<accession>A0ACB5U4U5</accession>
<comment type="caution">
    <text evidence="1">The sequence shown here is derived from an EMBL/GenBank/DDBJ whole genome shotgun (WGS) entry which is preliminary data.</text>
</comment>
<organism evidence="1 2">
    <name type="scientific">Ambrosiozyma monospora</name>
    <name type="common">Yeast</name>
    <name type="synonym">Endomycopsis monosporus</name>
    <dbReference type="NCBI Taxonomy" id="43982"/>
    <lineage>
        <taxon>Eukaryota</taxon>
        <taxon>Fungi</taxon>
        <taxon>Dikarya</taxon>
        <taxon>Ascomycota</taxon>
        <taxon>Saccharomycotina</taxon>
        <taxon>Pichiomycetes</taxon>
        <taxon>Pichiales</taxon>
        <taxon>Pichiaceae</taxon>
        <taxon>Ambrosiozyma</taxon>
    </lineage>
</organism>
<gene>
    <name evidence="1" type="ORF">Amon02_001124600</name>
</gene>
<reference evidence="1" key="1">
    <citation type="submission" date="2023-04" db="EMBL/GenBank/DDBJ databases">
        <title>Ambrosiozyma monospora NBRC 10751.</title>
        <authorList>
            <person name="Ichikawa N."/>
            <person name="Sato H."/>
            <person name="Tonouchi N."/>
        </authorList>
    </citation>
    <scope>NUCLEOTIDE SEQUENCE</scope>
    <source>
        <strain evidence="1">NBRC 10751</strain>
    </source>
</reference>
<name>A0ACB5U4U5_AMBMO</name>
<evidence type="ECO:0000313" key="2">
    <source>
        <dbReference type="Proteomes" id="UP001165064"/>
    </source>
</evidence>
<protein>
    <submittedName>
        <fullName evidence="1">Unnamed protein product</fullName>
    </submittedName>
</protein>
<dbReference type="Proteomes" id="UP001165064">
    <property type="component" value="Unassembled WGS sequence"/>
</dbReference>
<proteinExistence type="predicted"/>
<evidence type="ECO:0000313" key="1">
    <source>
        <dbReference type="EMBL" id="GMF01377.1"/>
    </source>
</evidence>
<keyword evidence="2" id="KW-1185">Reference proteome</keyword>
<dbReference type="EMBL" id="BSXS01011849">
    <property type="protein sequence ID" value="GMF01377.1"/>
    <property type="molecule type" value="Genomic_DNA"/>
</dbReference>
<sequence length="102" mass="10947">MYGASNIELSELAKKQIATYESQGFGNLPVCIAKTQYSLSHDPKLKGVPTGFTVPIREVRISAGAGYLYALAAQIMTIPGLPTHAGFMNVEVNEKGDIEGLF</sequence>